<evidence type="ECO:0000313" key="3">
    <source>
        <dbReference type="Proteomes" id="UP001626550"/>
    </source>
</evidence>
<accession>A0ABD2QLB6</accession>
<name>A0ABD2QLB6_9PLAT</name>
<gene>
    <name evidence="2" type="ORF">Ciccas_001007</name>
</gene>
<comment type="caution">
    <text evidence="2">The sequence shown here is derived from an EMBL/GenBank/DDBJ whole genome shotgun (WGS) entry which is preliminary data.</text>
</comment>
<sequence length="106" mass="12121">MESFRVLPEPEPMEDEQSSDNVEIAPLPPPPVLEPDMNDFSHRSTRVPLSVPRYKMKRLDGSFRDGPKGTYIDPSMIGRKQPKNLVVKPLPTNEQSLNTGKWQFMK</sequence>
<organism evidence="2 3">
    <name type="scientific">Cichlidogyrus casuarinus</name>
    <dbReference type="NCBI Taxonomy" id="1844966"/>
    <lineage>
        <taxon>Eukaryota</taxon>
        <taxon>Metazoa</taxon>
        <taxon>Spiralia</taxon>
        <taxon>Lophotrochozoa</taxon>
        <taxon>Platyhelminthes</taxon>
        <taxon>Monogenea</taxon>
        <taxon>Monopisthocotylea</taxon>
        <taxon>Dactylogyridea</taxon>
        <taxon>Ancyrocephalidae</taxon>
        <taxon>Cichlidogyrus</taxon>
    </lineage>
</organism>
<dbReference type="AlphaFoldDB" id="A0ABD2QLB6"/>
<dbReference type="Proteomes" id="UP001626550">
    <property type="component" value="Unassembled WGS sequence"/>
</dbReference>
<feature type="region of interest" description="Disordered" evidence="1">
    <location>
        <begin position="1"/>
        <end position="46"/>
    </location>
</feature>
<reference evidence="2 3" key="1">
    <citation type="submission" date="2024-11" db="EMBL/GenBank/DDBJ databases">
        <title>Adaptive evolution of stress response genes in parasites aligns with host niche diversity.</title>
        <authorList>
            <person name="Hahn C."/>
            <person name="Resl P."/>
        </authorList>
    </citation>
    <scope>NUCLEOTIDE SEQUENCE [LARGE SCALE GENOMIC DNA]</scope>
    <source>
        <strain evidence="2">EGGRZ-B1_66</strain>
        <tissue evidence="2">Body</tissue>
    </source>
</reference>
<evidence type="ECO:0000256" key="1">
    <source>
        <dbReference type="SAM" id="MobiDB-lite"/>
    </source>
</evidence>
<protein>
    <submittedName>
        <fullName evidence="2">Uncharacterized protein</fullName>
    </submittedName>
</protein>
<evidence type="ECO:0000313" key="2">
    <source>
        <dbReference type="EMBL" id="KAL3320312.1"/>
    </source>
</evidence>
<proteinExistence type="predicted"/>
<dbReference type="EMBL" id="JBJKFK010000061">
    <property type="protein sequence ID" value="KAL3320312.1"/>
    <property type="molecule type" value="Genomic_DNA"/>
</dbReference>
<keyword evidence="3" id="KW-1185">Reference proteome</keyword>